<protein>
    <recommendedName>
        <fullName evidence="2">DUF6802 domain-containing protein</fullName>
    </recommendedName>
</protein>
<dbReference type="Proteomes" id="UP000199417">
    <property type="component" value="Unassembled WGS sequence"/>
</dbReference>
<keyword evidence="4" id="KW-1185">Reference proteome</keyword>
<feature type="compositionally biased region" description="Basic and acidic residues" evidence="1">
    <location>
        <begin position="82"/>
        <end position="98"/>
    </location>
</feature>
<dbReference type="Pfam" id="PF20615">
    <property type="entry name" value="DUF6802"/>
    <property type="match status" value="1"/>
</dbReference>
<dbReference type="RefSeq" id="WP_245709210.1">
    <property type="nucleotide sequence ID" value="NZ_FNAB01000003.1"/>
</dbReference>
<evidence type="ECO:0000256" key="1">
    <source>
        <dbReference type="SAM" id="MobiDB-lite"/>
    </source>
</evidence>
<dbReference type="STRING" id="168276.SAMN05444580_103197"/>
<evidence type="ECO:0000313" key="3">
    <source>
        <dbReference type="EMBL" id="SDD18050.1"/>
    </source>
</evidence>
<proteinExistence type="predicted"/>
<name>A0A1G6SM94_9NOCA</name>
<dbReference type="EMBL" id="FNAB01000003">
    <property type="protein sequence ID" value="SDD18050.1"/>
    <property type="molecule type" value="Genomic_DNA"/>
</dbReference>
<organism evidence="3 4">
    <name type="scientific">Rhodococcus tukisamuensis</name>
    <dbReference type="NCBI Taxonomy" id="168276"/>
    <lineage>
        <taxon>Bacteria</taxon>
        <taxon>Bacillati</taxon>
        <taxon>Actinomycetota</taxon>
        <taxon>Actinomycetes</taxon>
        <taxon>Mycobacteriales</taxon>
        <taxon>Nocardiaceae</taxon>
        <taxon>Rhodococcus</taxon>
    </lineage>
</organism>
<feature type="domain" description="DUF6802" evidence="2">
    <location>
        <begin position="20"/>
        <end position="98"/>
    </location>
</feature>
<dbReference type="InterPro" id="IPR046543">
    <property type="entry name" value="DUF6802"/>
</dbReference>
<reference evidence="3 4" key="1">
    <citation type="submission" date="2016-10" db="EMBL/GenBank/DDBJ databases">
        <authorList>
            <person name="de Groot N.N."/>
        </authorList>
    </citation>
    <scope>NUCLEOTIDE SEQUENCE [LARGE SCALE GENOMIC DNA]</scope>
    <source>
        <strain evidence="3 4">JCM 11308</strain>
    </source>
</reference>
<sequence length="98" mass="10645">MMQDDMLLCEHGLGENPVDTDPGAWALHDPTVDLDGDGVLDTRAYADGDAVLVASDLDVDGTADHLTSVEADGEYSAWQAHRQPDGSLRWERTDHGRL</sequence>
<evidence type="ECO:0000259" key="2">
    <source>
        <dbReference type="Pfam" id="PF20615"/>
    </source>
</evidence>
<dbReference type="AlphaFoldDB" id="A0A1G6SM94"/>
<feature type="region of interest" description="Disordered" evidence="1">
    <location>
        <begin position="79"/>
        <end position="98"/>
    </location>
</feature>
<gene>
    <name evidence="3" type="ORF">SAMN05444580_103197</name>
</gene>
<accession>A0A1G6SM94</accession>
<evidence type="ECO:0000313" key="4">
    <source>
        <dbReference type="Proteomes" id="UP000199417"/>
    </source>
</evidence>